<feature type="domain" description="AB hydrolase-1" evidence="1">
    <location>
        <begin position="100"/>
        <end position="172"/>
    </location>
</feature>
<protein>
    <recommendedName>
        <fullName evidence="1">AB hydrolase-1 domain-containing protein</fullName>
    </recommendedName>
</protein>
<dbReference type="Gene3D" id="3.40.50.1820">
    <property type="entry name" value="alpha/beta hydrolase"/>
    <property type="match status" value="1"/>
</dbReference>
<dbReference type="SUPFAM" id="SSF53474">
    <property type="entry name" value="alpha/beta-Hydrolases"/>
    <property type="match status" value="1"/>
</dbReference>
<evidence type="ECO:0000313" key="3">
    <source>
        <dbReference type="Proteomes" id="UP000051084"/>
    </source>
</evidence>
<dbReference type="InterPro" id="IPR000073">
    <property type="entry name" value="AB_hydrolase_1"/>
</dbReference>
<comment type="caution">
    <text evidence="2">The sequence shown here is derived from an EMBL/GenBank/DDBJ whole genome shotgun (WGS) entry which is preliminary data.</text>
</comment>
<organism evidence="2 3">
    <name type="scientific">Limosilactobacillus equigenerosi DSM 18793 = JCM 14505</name>
    <dbReference type="NCBI Taxonomy" id="1423742"/>
    <lineage>
        <taxon>Bacteria</taxon>
        <taxon>Bacillati</taxon>
        <taxon>Bacillota</taxon>
        <taxon>Bacilli</taxon>
        <taxon>Lactobacillales</taxon>
        <taxon>Lactobacillaceae</taxon>
        <taxon>Limosilactobacillus</taxon>
    </lineage>
</organism>
<reference evidence="2 3" key="1">
    <citation type="journal article" date="2015" name="Genome Announc.">
        <title>Expanding the biotechnology potential of lactobacilli through comparative genomics of 213 strains and associated genera.</title>
        <authorList>
            <person name="Sun Z."/>
            <person name="Harris H.M."/>
            <person name="McCann A."/>
            <person name="Guo C."/>
            <person name="Argimon S."/>
            <person name="Zhang W."/>
            <person name="Yang X."/>
            <person name="Jeffery I.B."/>
            <person name="Cooney J.C."/>
            <person name="Kagawa T.F."/>
            <person name="Liu W."/>
            <person name="Song Y."/>
            <person name="Salvetti E."/>
            <person name="Wrobel A."/>
            <person name="Rasinkangas P."/>
            <person name="Parkhill J."/>
            <person name="Rea M.C."/>
            <person name="O'Sullivan O."/>
            <person name="Ritari J."/>
            <person name="Douillard F.P."/>
            <person name="Paul Ross R."/>
            <person name="Yang R."/>
            <person name="Briner A.E."/>
            <person name="Felis G.E."/>
            <person name="de Vos W.M."/>
            <person name="Barrangou R."/>
            <person name="Klaenhammer T.R."/>
            <person name="Caufield P.W."/>
            <person name="Cui Y."/>
            <person name="Zhang H."/>
            <person name="O'Toole P.W."/>
        </authorList>
    </citation>
    <scope>NUCLEOTIDE SEQUENCE [LARGE SCALE GENOMIC DNA]</scope>
    <source>
        <strain evidence="2 3">DSM 18793</strain>
    </source>
</reference>
<dbReference type="STRING" id="417373.GCA_001570685_00870"/>
<dbReference type="InterPro" id="IPR029058">
    <property type="entry name" value="AB_hydrolase_fold"/>
</dbReference>
<name>A0A0R1UGK3_9LACO</name>
<dbReference type="EMBL" id="AZGC01000054">
    <property type="protein sequence ID" value="KRL92524.1"/>
    <property type="molecule type" value="Genomic_DNA"/>
</dbReference>
<dbReference type="Proteomes" id="UP000051084">
    <property type="component" value="Unassembled WGS sequence"/>
</dbReference>
<sequence>MVGSTKPFNNHKYKVINIENNSTNGMQAYAVDPVKNGKADYNNVVISYAGTDSGDMKDILTDVETVGLGSKVIFEPKLSSLGPVPDIKGESQSVSAEKFYQRVNKQIKQHGGVKSPTTSGHSLGGTLAMYIAAKHHLSATTFNGPDAWSMLTKKEREYVKTHPMDFMNYRNPKDIIGNITGNFTGSAKYVKSKTYFGSELVKQLEDVNDKLLNGSLKDKGLSTIASAFSLDIAAVKAALDYHSIDGWKFNKNGDILRVSGKTVNSKTNREFVKKYQQTRQQLLTSEAKLNAYYGSGKGISSAKVIMLEAAAAYGIKNAIISHADEGLTAINQIYNEGKEKQERIWPAAKSEAYSVGKDLTPGECIEALSAGGATRETLVTNYVETLNEKQGQISSIQANFDRFGSIFSARIEGKLSQDRELAGQFGITVK</sequence>
<proteinExistence type="predicted"/>
<keyword evidence="3" id="KW-1185">Reference proteome</keyword>
<gene>
    <name evidence="2" type="ORF">FC21_GL000244</name>
</gene>
<dbReference type="Pfam" id="PF00561">
    <property type="entry name" value="Abhydrolase_1"/>
    <property type="match status" value="1"/>
</dbReference>
<dbReference type="PATRIC" id="fig|1423742.4.peg.257"/>
<dbReference type="AlphaFoldDB" id="A0A0R1UGK3"/>
<evidence type="ECO:0000259" key="1">
    <source>
        <dbReference type="Pfam" id="PF00561"/>
    </source>
</evidence>
<evidence type="ECO:0000313" key="2">
    <source>
        <dbReference type="EMBL" id="KRL92524.1"/>
    </source>
</evidence>
<accession>A0A0R1UGK3</accession>